<feature type="domain" description="Glycosyltransferase 2-like" evidence="4">
    <location>
        <begin position="4"/>
        <end position="131"/>
    </location>
</feature>
<dbReference type="InterPro" id="IPR029044">
    <property type="entry name" value="Nucleotide-diphossugar_trans"/>
</dbReference>
<dbReference type="RefSeq" id="WP_370396185.1">
    <property type="nucleotide sequence ID" value="NZ_JALBUT010000001.1"/>
</dbReference>
<keyword evidence="3" id="KW-0472">Membrane</keyword>
<gene>
    <name evidence="5" type="ORF">MOX91_00860</name>
</gene>
<accession>A0ABU4WDU2</accession>
<dbReference type="SUPFAM" id="SSF53448">
    <property type="entry name" value="Nucleotide-diphospho-sugar transferases"/>
    <property type="match status" value="1"/>
</dbReference>
<keyword evidence="1" id="KW-0328">Glycosyltransferase</keyword>
<evidence type="ECO:0000256" key="1">
    <source>
        <dbReference type="ARBA" id="ARBA00022676"/>
    </source>
</evidence>
<dbReference type="Gene3D" id="3.90.550.10">
    <property type="entry name" value="Spore Coat Polysaccharide Biosynthesis Protein SpsA, Chain A"/>
    <property type="match status" value="1"/>
</dbReference>
<evidence type="ECO:0000313" key="5">
    <source>
        <dbReference type="EMBL" id="MDX8414736.1"/>
    </source>
</evidence>
<name>A0ABU4WDU2_9BACT</name>
<dbReference type="InterPro" id="IPR001173">
    <property type="entry name" value="Glyco_trans_2-like"/>
</dbReference>
<dbReference type="PANTHER" id="PTHR22916:SF51">
    <property type="entry name" value="GLYCOSYLTRANSFERASE EPSH-RELATED"/>
    <property type="match status" value="1"/>
</dbReference>
<keyword evidence="6" id="KW-1185">Reference proteome</keyword>
<dbReference type="PANTHER" id="PTHR22916">
    <property type="entry name" value="GLYCOSYLTRANSFERASE"/>
    <property type="match status" value="1"/>
</dbReference>
<evidence type="ECO:0000256" key="3">
    <source>
        <dbReference type="SAM" id="Phobius"/>
    </source>
</evidence>
<keyword evidence="2" id="KW-0808">Transferase</keyword>
<organism evidence="5 6">
    <name type="scientific">Intestinicryptomonas porci</name>
    <dbReference type="NCBI Taxonomy" id="2926320"/>
    <lineage>
        <taxon>Bacteria</taxon>
        <taxon>Pseudomonadati</taxon>
        <taxon>Verrucomicrobiota</taxon>
        <taxon>Opitutia</taxon>
        <taxon>Opitutales</taxon>
        <taxon>Intestinicryptomonaceae</taxon>
        <taxon>Intestinicryptomonas</taxon>
    </lineage>
</organism>
<dbReference type="Proteomes" id="UP001275932">
    <property type="component" value="Unassembled WGS sequence"/>
</dbReference>
<keyword evidence="3" id="KW-0812">Transmembrane</keyword>
<dbReference type="EMBL" id="JALBUT010000001">
    <property type="protein sequence ID" value="MDX8414736.1"/>
    <property type="molecule type" value="Genomic_DNA"/>
</dbReference>
<dbReference type="Pfam" id="PF00535">
    <property type="entry name" value="Glycos_transf_2"/>
    <property type="match status" value="1"/>
</dbReference>
<feature type="transmembrane region" description="Helical" evidence="3">
    <location>
        <begin position="303"/>
        <end position="325"/>
    </location>
</feature>
<evidence type="ECO:0000259" key="4">
    <source>
        <dbReference type="Pfam" id="PF00535"/>
    </source>
</evidence>
<reference evidence="5 6" key="1">
    <citation type="submission" date="2022-03" db="EMBL/GenBank/DDBJ databases">
        <title>Novel taxa within the pig intestine.</title>
        <authorList>
            <person name="Wylensek D."/>
            <person name="Bishof K."/>
            <person name="Afrizal A."/>
            <person name="Clavel T."/>
        </authorList>
    </citation>
    <scope>NUCLEOTIDE SEQUENCE [LARGE SCALE GENOMIC DNA]</scope>
    <source>
        <strain evidence="5 6">CLA-KB-P66</strain>
    </source>
</reference>
<proteinExistence type="predicted"/>
<sequence length="346" mass="39446">MFFSIIVPVYNVEKFLPQCVESVLAQTFGDFELVLVDDGSPDGSGKICDQYAAKDARVVVRHIPNGGVSRARNVGLDAARGQWCVFVDSDDWLDPDFLQKNFEAISANENVDFVISGMRYLKGLHADEVVYKPAVITPREAYFDRGFFRSGGIFKAFKMSVLNGNNIRFRTDLPRGEDNVFLADFLNCAQSAAAIDYCGYNYRCSLNPSLVKKTYPFEVEREIFLSYLACAKRALNGAEMPQDILGYFFRVVFNVVKSLYRPSTKLPRRRRIECLKTLRAEAGFLAGLQKKSFLQRLFLSGKFANFDILMLVLIWLKMVALRPVFNWKIKRDWNRALKSPSTKTYI</sequence>
<comment type="caution">
    <text evidence="5">The sequence shown here is derived from an EMBL/GenBank/DDBJ whole genome shotgun (WGS) entry which is preliminary data.</text>
</comment>
<evidence type="ECO:0000313" key="6">
    <source>
        <dbReference type="Proteomes" id="UP001275932"/>
    </source>
</evidence>
<dbReference type="CDD" id="cd00761">
    <property type="entry name" value="Glyco_tranf_GTA_type"/>
    <property type="match status" value="1"/>
</dbReference>
<keyword evidence="3" id="KW-1133">Transmembrane helix</keyword>
<evidence type="ECO:0000256" key="2">
    <source>
        <dbReference type="ARBA" id="ARBA00022679"/>
    </source>
</evidence>
<protein>
    <submittedName>
        <fullName evidence="5">Glycosyltransferase family 2 protein</fullName>
    </submittedName>
</protein>